<dbReference type="SUPFAM" id="SSF103196">
    <property type="entry name" value="Roadblock/LC7 domain"/>
    <property type="match status" value="1"/>
</dbReference>
<evidence type="ECO:0000313" key="2">
    <source>
        <dbReference type="EMBL" id="ODM90374.1"/>
    </source>
</evidence>
<gene>
    <name evidence="2" type="ORF">Ocin01_16308</name>
</gene>
<proteinExistence type="predicted"/>
<organism evidence="2 3">
    <name type="scientific">Orchesella cincta</name>
    <name type="common">Springtail</name>
    <name type="synonym">Podura cincta</name>
    <dbReference type="NCBI Taxonomy" id="48709"/>
    <lineage>
        <taxon>Eukaryota</taxon>
        <taxon>Metazoa</taxon>
        <taxon>Ecdysozoa</taxon>
        <taxon>Arthropoda</taxon>
        <taxon>Hexapoda</taxon>
        <taxon>Collembola</taxon>
        <taxon>Entomobryomorpha</taxon>
        <taxon>Entomobryoidea</taxon>
        <taxon>Orchesellidae</taxon>
        <taxon>Orchesellinae</taxon>
        <taxon>Orchesella</taxon>
    </lineage>
</organism>
<evidence type="ECO:0000313" key="3">
    <source>
        <dbReference type="Proteomes" id="UP000094527"/>
    </source>
</evidence>
<sequence length="131" mass="14193">MGAADHNIISPCFSHPPYFFHSEKYTRHVFVNNVGRPVSDLLLVTSFEAELLKMAAELQKGLHQILAKVDGLYGIILSDRDGVTILKAHVDPPPSSPHRLALLFPNPFSGSTSSPPLAPPRSKPPSSDGSK</sequence>
<feature type="region of interest" description="Disordered" evidence="1">
    <location>
        <begin position="104"/>
        <end position="131"/>
    </location>
</feature>
<accession>A0A1D2MBW1</accession>
<comment type="caution">
    <text evidence="2">The sequence shown here is derived from an EMBL/GenBank/DDBJ whole genome shotgun (WGS) entry which is preliminary data.</text>
</comment>
<keyword evidence="3" id="KW-1185">Reference proteome</keyword>
<dbReference type="InterPro" id="IPR015019">
    <property type="entry name" value="LAMTOR3"/>
</dbReference>
<dbReference type="OrthoDB" id="343907at2759"/>
<protein>
    <submittedName>
        <fullName evidence="2">Ragulator complex protein LAMTOR3-A</fullName>
    </submittedName>
</protein>
<evidence type="ECO:0000256" key="1">
    <source>
        <dbReference type="SAM" id="MobiDB-lite"/>
    </source>
</evidence>
<reference evidence="2 3" key="1">
    <citation type="journal article" date="2016" name="Genome Biol. Evol.">
        <title>Gene Family Evolution Reflects Adaptation to Soil Environmental Stressors in the Genome of the Collembolan Orchesella cincta.</title>
        <authorList>
            <person name="Faddeeva-Vakhrusheva A."/>
            <person name="Derks M.F."/>
            <person name="Anvar S.Y."/>
            <person name="Agamennone V."/>
            <person name="Suring W."/>
            <person name="Smit S."/>
            <person name="van Straalen N.M."/>
            <person name="Roelofs D."/>
        </authorList>
    </citation>
    <scope>NUCLEOTIDE SEQUENCE [LARGE SCALE GENOMIC DNA]</scope>
    <source>
        <tissue evidence="2">Mixed pool</tissue>
    </source>
</reference>
<dbReference type="Pfam" id="PF08923">
    <property type="entry name" value="MAPKK1_Int"/>
    <property type="match status" value="1"/>
</dbReference>
<dbReference type="AlphaFoldDB" id="A0A1D2MBW1"/>
<dbReference type="Gene3D" id="3.30.450.30">
    <property type="entry name" value="Dynein light chain 2a, cytoplasmic"/>
    <property type="match status" value="1"/>
</dbReference>
<name>A0A1D2MBW1_ORCCI</name>
<dbReference type="EMBL" id="LJIJ01002004">
    <property type="protein sequence ID" value="ODM90374.1"/>
    <property type="molecule type" value="Genomic_DNA"/>
</dbReference>
<dbReference type="GO" id="GO:0032006">
    <property type="term" value="P:regulation of TOR signaling"/>
    <property type="evidence" value="ECO:0007669"/>
    <property type="project" value="InterPro"/>
</dbReference>
<dbReference type="Proteomes" id="UP000094527">
    <property type="component" value="Unassembled WGS sequence"/>
</dbReference>